<sequence length="69" mass="8104">MKKFMLITGITGIVCIVLGVVMVTVSLVAGGNFSSVVRNGPVRRHNDWEWEHEWEWDWDEMSARQWEHF</sequence>
<gene>
    <name evidence="2" type="ORF">IAA28_08990</name>
</gene>
<keyword evidence="1" id="KW-0472">Membrane</keyword>
<proteinExistence type="predicted"/>
<comment type="caution">
    <text evidence="2">The sequence shown here is derived from an EMBL/GenBank/DDBJ whole genome shotgun (WGS) entry which is preliminary data.</text>
</comment>
<evidence type="ECO:0000313" key="3">
    <source>
        <dbReference type="Proteomes" id="UP000886780"/>
    </source>
</evidence>
<feature type="transmembrane region" description="Helical" evidence="1">
    <location>
        <begin position="6"/>
        <end position="29"/>
    </location>
</feature>
<organism evidence="2 3">
    <name type="scientific">Candidatus Lachnoclostridium stercoripullorum</name>
    <dbReference type="NCBI Taxonomy" id="2838635"/>
    <lineage>
        <taxon>Bacteria</taxon>
        <taxon>Bacillati</taxon>
        <taxon>Bacillota</taxon>
        <taxon>Clostridia</taxon>
        <taxon>Lachnospirales</taxon>
        <taxon>Lachnospiraceae</taxon>
    </lineage>
</organism>
<dbReference type="AlphaFoldDB" id="A0A9D1W5S9"/>
<evidence type="ECO:0000256" key="1">
    <source>
        <dbReference type="SAM" id="Phobius"/>
    </source>
</evidence>
<dbReference type="Proteomes" id="UP000886780">
    <property type="component" value="Unassembled WGS sequence"/>
</dbReference>
<keyword evidence="1" id="KW-0812">Transmembrane</keyword>
<keyword evidence="1" id="KW-1133">Transmembrane helix</keyword>
<dbReference type="EMBL" id="DXEU01000161">
    <property type="protein sequence ID" value="HIX52924.1"/>
    <property type="molecule type" value="Genomic_DNA"/>
</dbReference>
<protein>
    <submittedName>
        <fullName evidence="2">Uncharacterized protein</fullName>
    </submittedName>
</protein>
<evidence type="ECO:0000313" key="2">
    <source>
        <dbReference type="EMBL" id="HIX52924.1"/>
    </source>
</evidence>
<reference evidence="2" key="2">
    <citation type="submission" date="2021-04" db="EMBL/GenBank/DDBJ databases">
        <authorList>
            <person name="Gilroy R."/>
        </authorList>
    </citation>
    <scope>NUCLEOTIDE SEQUENCE</scope>
    <source>
        <strain evidence="2">ChiGjej4B4-12881</strain>
    </source>
</reference>
<accession>A0A9D1W5S9</accession>
<reference evidence="2" key="1">
    <citation type="journal article" date="2021" name="PeerJ">
        <title>Extensive microbial diversity within the chicken gut microbiome revealed by metagenomics and culture.</title>
        <authorList>
            <person name="Gilroy R."/>
            <person name="Ravi A."/>
            <person name="Getino M."/>
            <person name="Pursley I."/>
            <person name="Horton D.L."/>
            <person name="Alikhan N.F."/>
            <person name="Baker D."/>
            <person name="Gharbi K."/>
            <person name="Hall N."/>
            <person name="Watson M."/>
            <person name="Adriaenssens E.M."/>
            <person name="Foster-Nyarko E."/>
            <person name="Jarju S."/>
            <person name="Secka A."/>
            <person name="Antonio M."/>
            <person name="Oren A."/>
            <person name="Chaudhuri R.R."/>
            <person name="La Ragione R."/>
            <person name="Hildebrand F."/>
            <person name="Pallen M.J."/>
        </authorList>
    </citation>
    <scope>NUCLEOTIDE SEQUENCE</scope>
    <source>
        <strain evidence="2">ChiGjej4B4-12881</strain>
    </source>
</reference>
<name>A0A9D1W5S9_9FIRM</name>